<feature type="transmembrane region" description="Helical" evidence="4">
    <location>
        <begin position="22"/>
        <end position="41"/>
    </location>
</feature>
<keyword evidence="3" id="KW-0804">Transcription</keyword>
<dbReference type="GO" id="GO:0006355">
    <property type="term" value="P:regulation of DNA-templated transcription"/>
    <property type="evidence" value="ECO:0007669"/>
    <property type="project" value="InterPro"/>
</dbReference>
<protein>
    <submittedName>
        <fullName evidence="6">Regulatory protein, luxR family</fullName>
    </submittedName>
</protein>
<sequence>MTTSLGSLAMYWKPLWQNHRRFMFYSCALTAWLSGTITAFTKISAPSLYAGIPFAITAAFLFLYRHRLLSPITRFFGSRGYLIIWNLFLVGGFWQAQHLWWQLLLGILSVPIISQWFDQLLVRADGHMGVLAATWAFAALFGRALSLPEAALWQLTHMLWLPFILSVAVTALYHPTMVAPVDEASTSRENPVPMHVVPFVVVGVVLIISQAFSEILNHSIWTSQAHVYGLSALIILVTLLILPLVSEPLDALLLYFSITLIGVAIMLLEAKSAIWLSFPFFRLAKEFIIFWWTAELIRLRRTHGQYIPLILSVSVLLAVMGREIGVWWLNSSGQFPIEEISGIALFMIIPTTIHFVFGKSSTRKLVPEPSQESPTPKTLVDTTTVQMPPSLSEQDLEMWAESLSVHLTPQELRICHYLLSGLSHPQIAEQLYISPNTLKTHLRNIYRKTAVKNRFELVTLITQGKRASRPHSLPQ</sequence>
<feature type="transmembrane region" description="Helical" evidence="4">
    <location>
        <begin position="47"/>
        <end position="64"/>
    </location>
</feature>
<dbReference type="GO" id="GO:0003677">
    <property type="term" value="F:DNA binding"/>
    <property type="evidence" value="ECO:0007669"/>
    <property type="project" value="UniProtKB-KW"/>
</dbReference>
<evidence type="ECO:0000259" key="5">
    <source>
        <dbReference type="PROSITE" id="PS50043"/>
    </source>
</evidence>
<keyword evidence="4" id="KW-0812">Transmembrane</keyword>
<dbReference type="SMART" id="SM00421">
    <property type="entry name" value="HTH_LUXR"/>
    <property type="match status" value="1"/>
</dbReference>
<evidence type="ECO:0000313" key="6">
    <source>
        <dbReference type="EMBL" id="SMC03719.1"/>
    </source>
</evidence>
<evidence type="ECO:0000256" key="1">
    <source>
        <dbReference type="ARBA" id="ARBA00023015"/>
    </source>
</evidence>
<evidence type="ECO:0000256" key="2">
    <source>
        <dbReference type="ARBA" id="ARBA00023125"/>
    </source>
</evidence>
<gene>
    <name evidence="6" type="ORF">SAMN00768000_1236</name>
</gene>
<dbReference type="SUPFAM" id="SSF46894">
    <property type="entry name" value="C-terminal effector domain of the bipartite response regulators"/>
    <property type="match status" value="1"/>
</dbReference>
<dbReference type="OrthoDB" id="2612750at2"/>
<dbReference type="Gene3D" id="1.10.10.10">
    <property type="entry name" value="Winged helix-like DNA-binding domain superfamily/Winged helix DNA-binding domain"/>
    <property type="match status" value="1"/>
</dbReference>
<proteinExistence type="predicted"/>
<feature type="transmembrane region" description="Helical" evidence="4">
    <location>
        <begin position="76"/>
        <end position="94"/>
    </location>
</feature>
<feature type="transmembrane region" description="Helical" evidence="4">
    <location>
        <begin position="194"/>
        <end position="213"/>
    </location>
</feature>
<evidence type="ECO:0000313" key="7">
    <source>
        <dbReference type="Proteomes" id="UP000192660"/>
    </source>
</evidence>
<dbReference type="Proteomes" id="UP000192660">
    <property type="component" value="Unassembled WGS sequence"/>
</dbReference>
<feature type="transmembrane region" description="Helical" evidence="4">
    <location>
        <begin position="225"/>
        <end position="245"/>
    </location>
</feature>
<keyword evidence="1" id="KW-0805">Transcription regulation</keyword>
<dbReference type="InterPro" id="IPR036388">
    <property type="entry name" value="WH-like_DNA-bd_sf"/>
</dbReference>
<organism evidence="6 7">
    <name type="scientific">Sulfobacillus thermosulfidooxidans (strain DSM 9293 / VKM B-1269 / AT-1)</name>
    <dbReference type="NCBI Taxonomy" id="929705"/>
    <lineage>
        <taxon>Bacteria</taxon>
        <taxon>Bacillati</taxon>
        <taxon>Bacillota</taxon>
        <taxon>Clostridia</taxon>
        <taxon>Eubacteriales</taxon>
        <taxon>Clostridiales Family XVII. Incertae Sedis</taxon>
        <taxon>Sulfobacillus</taxon>
    </lineage>
</organism>
<dbReference type="InterPro" id="IPR016032">
    <property type="entry name" value="Sig_transdc_resp-reg_C-effctor"/>
</dbReference>
<evidence type="ECO:0000256" key="4">
    <source>
        <dbReference type="SAM" id="Phobius"/>
    </source>
</evidence>
<dbReference type="AlphaFoldDB" id="A0A1W1WC16"/>
<keyword evidence="7" id="KW-1185">Reference proteome</keyword>
<feature type="transmembrane region" description="Helical" evidence="4">
    <location>
        <begin position="152"/>
        <end position="173"/>
    </location>
</feature>
<feature type="domain" description="HTH luxR-type" evidence="5">
    <location>
        <begin position="400"/>
        <end position="465"/>
    </location>
</feature>
<dbReference type="EMBL" id="FWWY01000001">
    <property type="protein sequence ID" value="SMC03719.1"/>
    <property type="molecule type" value="Genomic_DNA"/>
</dbReference>
<feature type="transmembrane region" description="Helical" evidence="4">
    <location>
        <begin position="340"/>
        <end position="357"/>
    </location>
</feature>
<dbReference type="Pfam" id="PF00196">
    <property type="entry name" value="GerE"/>
    <property type="match status" value="1"/>
</dbReference>
<feature type="transmembrane region" description="Helical" evidence="4">
    <location>
        <begin position="306"/>
        <end position="328"/>
    </location>
</feature>
<keyword evidence="2" id="KW-0238">DNA-binding</keyword>
<dbReference type="InterPro" id="IPR000792">
    <property type="entry name" value="Tscrpt_reg_LuxR_C"/>
</dbReference>
<dbReference type="STRING" id="28034.BFX07_09975"/>
<feature type="transmembrane region" description="Helical" evidence="4">
    <location>
        <begin position="252"/>
        <end position="268"/>
    </location>
</feature>
<dbReference type="CDD" id="cd06170">
    <property type="entry name" value="LuxR_C_like"/>
    <property type="match status" value="1"/>
</dbReference>
<dbReference type="PANTHER" id="PTHR44688:SF16">
    <property type="entry name" value="DNA-BINDING TRANSCRIPTIONAL ACTIVATOR DEVR_DOSR"/>
    <property type="match status" value="1"/>
</dbReference>
<reference evidence="7" key="1">
    <citation type="submission" date="2017-04" db="EMBL/GenBank/DDBJ databases">
        <authorList>
            <person name="Varghese N."/>
            <person name="Submissions S."/>
        </authorList>
    </citation>
    <scope>NUCLEOTIDE SEQUENCE [LARGE SCALE GENOMIC DNA]</scope>
    <source>
        <strain evidence="7">DSM 9293</strain>
    </source>
</reference>
<feature type="transmembrane region" description="Helical" evidence="4">
    <location>
        <begin position="129"/>
        <end position="146"/>
    </location>
</feature>
<name>A0A1W1WC16_SULTA</name>
<keyword evidence="4" id="KW-1133">Transmembrane helix</keyword>
<accession>A0A1W1WC16</accession>
<dbReference type="PROSITE" id="PS50043">
    <property type="entry name" value="HTH_LUXR_2"/>
    <property type="match status" value="1"/>
</dbReference>
<keyword evidence="4" id="KW-0472">Membrane</keyword>
<dbReference type="RefSeq" id="WP_084661011.1">
    <property type="nucleotide sequence ID" value="NZ_FWWY01000001.1"/>
</dbReference>
<dbReference type="PANTHER" id="PTHR44688">
    <property type="entry name" value="DNA-BINDING TRANSCRIPTIONAL ACTIVATOR DEVR_DOSR"/>
    <property type="match status" value="1"/>
</dbReference>
<dbReference type="PRINTS" id="PR00038">
    <property type="entry name" value="HTHLUXR"/>
</dbReference>
<evidence type="ECO:0000256" key="3">
    <source>
        <dbReference type="ARBA" id="ARBA00023163"/>
    </source>
</evidence>